<dbReference type="NCBIfam" id="TIGR00167">
    <property type="entry name" value="cbbA"/>
    <property type="match status" value="1"/>
</dbReference>
<evidence type="ECO:0000256" key="1">
    <source>
        <dbReference type="ARBA" id="ARBA00000441"/>
    </source>
</evidence>
<comment type="similarity">
    <text evidence="5 14">Belongs to the class II fructose-bisphosphate aldolase family.</text>
</comment>
<keyword evidence="9 14" id="KW-0324">Glycolysis</keyword>
<evidence type="ECO:0000313" key="20">
    <source>
        <dbReference type="Proteomes" id="UP000229314"/>
    </source>
</evidence>
<reference evidence="19" key="1">
    <citation type="submission" date="2017-03" db="EMBL/GenBank/DDBJ databases">
        <title>FDA dAtabase for Regulatory Grade micrObial Sequences (FDA-ARGOS): Supporting development and validation of Infectious Disease Dx tests.</title>
        <authorList>
            <person name="Minogue T."/>
            <person name="Wolcott M."/>
            <person name="Wasieloski L."/>
            <person name="Aguilar W."/>
            <person name="Moore D."/>
            <person name="Tallon L."/>
            <person name="Sadzewicz L."/>
            <person name="Sengamalay N."/>
            <person name="Ott S."/>
            <person name="Godinez A."/>
            <person name="Nagaraj S."/>
            <person name="Nadendla S."/>
            <person name="Geyer C."/>
            <person name="Sichtig H."/>
        </authorList>
    </citation>
    <scope>NUCLEOTIDE SEQUENCE [LARGE SCALE GENOMIC DNA]</scope>
    <source>
        <strain evidence="19">FDAARGOS_252</strain>
        <plasmid evidence="19">Plasmid unnamed2</plasmid>
    </source>
</reference>
<dbReference type="InterPro" id="IPR006412">
    <property type="entry name" value="Fruct_bisP_Calv"/>
</dbReference>
<evidence type="ECO:0000313" key="16">
    <source>
        <dbReference type="EMBL" id="ATQ58040.1"/>
    </source>
</evidence>
<geneLocation type="plasmid" evidence="18 22">
    <name>unnamed4</name>
</geneLocation>
<dbReference type="GO" id="GO:0006096">
    <property type="term" value="P:glycolytic process"/>
    <property type="evidence" value="ECO:0007669"/>
    <property type="project" value="UniProtKB-UniPathway"/>
</dbReference>
<feature type="binding site" evidence="12">
    <location>
        <position position="199"/>
    </location>
    <ligand>
        <name>dihydroxyacetone phosphate</name>
        <dbReference type="ChEBI" id="CHEBI:57642"/>
    </ligand>
</feature>
<dbReference type="GO" id="GO:0004332">
    <property type="term" value="F:fructose-bisphosphate aldolase activity"/>
    <property type="evidence" value="ECO:0007669"/>
    <property type="project" value="UniProtKB-EC"/>
</dbReference>
<comment type="pathway">
    <text evidence="3 14">Carbohydrate degradation; glycolysis; D-glyceraldehyde 3-phosphate and glycerone phosphate from D-glucose: step 4/4.</text>
</comment>
<reference evidence="21" key="5">
    <citation type="submission" date="2018-07" db="EMBL/GenBank/DDBJ databases">
        <title>Genome Structure of the Opportunistic Pathogen Paracoccus yeei (Alphaproteobacteria) and Identification of Putative Virulence Factors.</title>
        <authorList>
            <person name="Lasek R."/>
            <person name="Szuplewska M."/>
            <person name="Mitura M."/>
            <person name="Decewicz P."/>
            <person name="Chmielowska C."/>
            <person name="Pawlot A."/>
            <person name="Sentkowska D."/>
            <person name="Czarnecki J."/>
            <person name="Bartosik D."/>
        </authorList>
    </citation>
    <scope>NUCLEOTIDE SEQUENCE [LARGE SCALE GENOMIC DNA]</scope>
    <source>
        <strain evidence="21">CCUG 32053</strain>
        <plasmid evidence="21">pyee2</plasmid>
    </source>
</reference>
<feature type="binding site" evidence="13">
    <location>
        <position position="142"/>
    </location>
    <ligand>
        <name>Zn(2+)</name>
        <dbReference type="ChEBI" id="CHEBI:29105"/>
        <label>2</label>
    </ligand>
</feature>
<reference evidence="15" key="3">
    <citation type="submission" date="2017-12" db="EMBL/GenBank/DDBJ databases">
        <title>FDA dAtabase for Regulatory Grade micrObial Sequences (FDA-ARGOS): Supporting development and validation of Infectious Disease Dx tests.</title>
        <authorList>
            <person name="Campos J."/>
            <person name="Goldberg B."/>
            <person name="Tallon L."/>
            <person name="Sadzewicz L."/>
            <person name="Sengamalay N."/>
            <person name="Ott S."/>
            <person name="Godinez A."/>
            <person name="Nagaraj S."/>
            <person name="Vyas G."/>
            <person name="Aluvathingal J."/>
            <person name="Nadendla S."/>
            <person name="Geyer C."/>
            <person name="Nandy P."/>
            <person name="Hobson J."/>
            <person name="Sichtig H."/>
        </authorList>
    </citation>
    <scope>NUCLEOTIDE SEQUENCE</scope>
    <source>
        <strain evidence="15">FDAARGOS_252</strain>
        <plasmid evidence="15">unnamed2</plasmid>
    </source>
</reference>
<feature type="binding site" evidence="13">
    <location>
        <position position="84"/>
    </location>
    <ligand>
        <name>Zn(2+)</name>
        <dbReference type="ChEBI" id="CHEBI:29105"/>
        <label>1</label>
        <note>catalytic</note>
    </ligand>
</feature>
<dbReference type="InterPro" id="IPR000771">
    <property type="entry name" value="FBA_II"/>
</dbReference>
<comment type="function">
    <text evidence="2 14">Catalyzes the aldol condensation of dihydroxyacetone phosphate (DHAP or glycerone-phosphate) with glyceraldehyde 3-phosphate (G3P) to form fructose 1,6-bisphosphate (FBP) in gluconeogenesis and the reverse reaction in glycolysis.</text>
</comment>
<dbReference type="InterPro" id="IPR013785">
    <property type="entry name" value="Aldolase_TIM"/>
</dbReference>
<dbReference type="Proteomes" id="UP000229314">
    <property type="component" value="Plasmid pTT13-2"/>
</dbReference>
<dbReference type="OrthoDB" id="9803995at2"/>
<evidence type="ECO:0000313" key="15">
    <source>
        <dbReference type="EMBL" id="ARC35081.1"/>
    </source>
</evidence>
<feature type="binding site" evidence="13">
    <location>
        <position position="232"/>
    </location>
    <ligand>
        <name>Zn(2+)</name>
        <dbReference type="ChEBI" id="CHEBI:29105"/>
        <label>1</label>
        <note>catalytic</note>
    </ligand>
</feature>
<proteinExistence type="inferred from homology"/>
<keyword evidence="10 14" id="KW-0456">Lyase</keyword>
<comment type="cofactor">
    <cofactor evidence="14">
        <name>Zn(2+)</name>
        <dbReference type="ChEBI" id="CHEBI:29105"/>
    </cofactor>
    <text evidence="14">One is catalytic and the other provides a structural contribution.</text>
</comment>
<reference evidence="16 20" key="2">
    <citation type="submission" date="2017-10" db="EMBL/GenBank/DDBJ databases">
        <title>Complete genome sequence of Paracoccus yeei TT13 isolated from human skin.</title>
        <authorList>
            <person name="Lee K."/>
            <person name="Lim J.Y."/>
            <person name="Hwang I."/>
        </authorList>
    </citation>
    <scope>NUCLEOTIDE SEQUENCE [LARGE SCALE GENOMIC DNA]</scope>
    <source>
        <strain evidence="16 20">TT13</strain>
        <plasmid evidence="20">Plasmid ptt13-2</plasmid>
        <plasmid evidence="16">pTT13-2</plasmid>
    </source>
</reference>
<dbReference type="SUPFAM" id="SSF51569">
    <property type="entry name" value="Aldolase"/>
    <property type="match status" value="1"/>
</dbReference>
<evidence type="ECO:0000256" key="6">
    <source>
        <dbReference type="ARBA" id="ARBA00022567"/>
    </source>
</evidence>
<dbReference type="PROSITE" id="PS00602">
    <property type="entry name" value="ALDOLASE_CLASS_II_1"/>
    <property type="match status" value="1"/>
</dbReference>
<geneLocation type="plasmid" evidence="20">
    <name>ptt13-2</name>
</geneLocation>
<keyword evidence="15" id="KW-0614">Plasmid</keyword>
<dbReference type="RefSeq" id="WP_028720749.1">
    <property type="nucleotide sequence ID" value="NZ_CAJGAB010000005.1"/>
</dbReference>
<accession>A0A1V0GMM4</accession>
<evidence type="ECO:0000256" key="10">
    <source>
        <dbReference type="ARBA" id="ARBA00023239"/>
    </source>
</evidence>
<organism evidence="15 19">
    <name type="scientific">Paracoccus yeei</name>
    <dbReference type="NCBI Taxonomy" id="147645"/>
    <lineage>
        <taxon>Bacteria</taxon>
        <taxon>Pseudomonadati</taxon>
        <taxon>Pseudomonadota</taxon>
        <taxon>Alphaproteobacteria</taxon>
        <taxon>Rhodobacterales</taxon>
        <taxon>Paracoccaceae</taxon>
        <taxon>Paracoccus</taxon>
    </lineage>
</organism>
<dbReference type="Pfam" id="PF01116">
    <property type="entry name" value="F_bP_aldolase"/>
    <property type="match status" value="1"/>
</dbReference>
<dbReference type="Proteomes" id="UP000191257">
    <property type="component" value="Plasmid unnamed2"/>
</dbReference>
<protein>
    <recommendedName>
        <fullName evidence="14">Fructose-1,6-bisphosphate aldolase</fullName>
        <shortName evidence="14">FBP aldolase</shortName>
        <ecNumber evidence="14">4.1.2.13</ecNumber>
    </recommendedName>
</protein>
<reference evidence="18 22" key="6">
    <citation type="submission" date="2019-09" db="EMBL/GenBank/DDBJ databases">
        <title>FDA dAtabase for Regulatory Grade micrObial Sequences (FDA-ARGOS): Supporting development and validation of Infectious Disease Dx tests.</title>
        <authorList>
            <person name="Sciortino C."/>
            <person name="Tallon L."/>
            <person name="Sadzewicz L."/>
            <person name="Vavikolanu K."/>
            <person name="Mehta A."/>
            <person name="Aluvathingal J."/>
            <person name="Nadendla S."/>
            <person name="Nandy P."/>
            <person name="Geyer C."/>
            <person name="Yan Y."/>
            <person name="Sichtig H."/>
        </authorList>
    </citation>
    <scope>NUCLEOTIDE SEQUENCE [LARGE SCALE GENOMIC DNA]</scope>
    <source>
        <strain evidence="18 22">FDAARGOS_643</strain>
        <plasmid evidence="18 22">unnamed4</plasmid>
    </source>
</reference>
<geneLocation type="plasmid" evidence="16">
    <name>pTT13-2</name>
</geneLocation>
<evidence type="ECO:0000256" key="7">
    <source>
        <dbReference type="ARBA" id="ARBA00022723"/>
    </source>
</evidence>
<dbReference type="eggNOG" id="COG0191">
    <property type="taxonomic scope" value="Bacteria"/>
</dbReference>
<dbReference type="UniPathway" id="UPA00116"/>
<dbReference type="KEGG" id="pye:A6J80_00830"/>
<evidence type="ECO:0000256" key="14">
    <source>
        <dbReference type="RuleBase" id="RU365019"/>
    </source>
</evidence>
<evidence type="ECO:0000256" key="4">
    <source>
        <dbReference type="ARBA" id="ARBA00005215"/>
    </source>
</evidence>
<geneLocation type="plasmid" evidence="15">
    <name>unnamed2</name>
</geneLocation>
<keyword evidence="7 13" id="KW-0479">Metal-binding</keyword>
<dbReference type="EC" id="4.1.2.13" evidence="14"/>
<dbReference type="PANTHER" id="PTHR30304:SF0">
    <property type="entry name" value="D-TAGATOSE-1,6-BISPHOSPHATE ALDOLASE SUBUNIT GATY-RELATED"/>
    <property type="match status" value="1"/>
</dbReference>
<evidence type="ECO:0000256" key="11">
    <source>
        <dbReference type="PIRSR" id="PIRSR001359-1"/>
    </source>
</evidence>
<evidence type="ECO:0000256" key="9">
    <source>
        <dbReference type="ARBA" id="ARBA00023152"/>
    </source>
</evidence>
<name>A0A1V0GMM4_9RHOB</name>
<evidence type="ECO:0000313" key="21">
    <source>
        <dbReference type="Proteomes" id="UP000272010"/>
    </source>
</evidence>
<dbReference type="EMBL" id="CP044082">
    <property type="protein sequence ID" value="QEU10729.1"/>
    <property type="molecule type" value="Genomic_DNA"/>
</dbReference>
<evidence type="ECO:0000313" key="18">
    <source>
        <dbReference type="EMBL" id="QEU10729.1"/>
    </source>
</evidence>
<dbReference type="GO" id="GO:0008270">
    <property type="term" value="F:zinc ion binding"/>
    <property type="evidence" value="ECO:0007669"/>
    <property type="project" value="InterPro"/>
</dbReference>
<dbReference type="EMBL" id="CP020440">
    <property type="protein sequence ID" value="ARC35081.1"/>
    <property type="molecule type" value="Genomic_DNA"/>
</dbReference>
<sequence>MSMITLRQLLDHAAENGYAVPAFNINNMEQGLAVMAAAQATNSPVILQASRGARAYANDLVLKALIEGLSRAYPEIPICMHLDHGNGLATCATAIQNGFTSVMMDGSLKSDGKTPADYDYNAGVTAKVVEMAHACGVSVEGELGVLGSLETGMGDKEDGHGAEGKLSEDQLLTDPAEAERFVKDTGVDALAIAMGTSHGAYKFTRKPDGEILAMHVIEEIHRRLPNTHLVMHGSSSVPEDLQQIINSYGGDIKPTWGVPVEEIQRGIKSGVRKVNIDTDNRMAMTAAIRKVFAEEPGEFDPRKYLKPAMEMMTEICKARYEAFGTAGNASKLKPLPLAAMAKRYAA</sequence>
<comment type="catalytic activity">
    <reaction evidence="1 14">
        <text>beta-D-fructose 1,6-bisphosphate = D-glyceraldehyde 3-phosphate + dihydroxyacetone phosphate</text>
        <dbReference type="Rhea" id="RHEA:14729"/>
        <dbReference type="ChEBI" id="CHEBI:32966"/>
        <dbReference type="ChEBI" id="CHEBI:57642"/>
        <dbReference type="ChEBI" id="CHEBI:59776"/>
        <dbReference type="EC" id="4.1.2.13"/>
    </reaction>
</comment>
<dbReference type="UniPathway" id="UPA00109">
    <property type="reaction ID" value="UER00183"/>
</dbReference>
<evidence type="ECO:0000313" key="19">
    <source>
        <dbReference type="Proteomes" id="UP000191257"/>
    </source>
</evidence>
<feature type="binding site" evidence="12">
    <location>
        <begin position="233"/>
        <end position="235"/>
    </location>
    <ligand>
        <name>dihydroxyacetone phosphate</name>
        <dbReference type="ChEBI" id="CHEBI:57642"/>
    </ligand>
</feature>
<feature type="binding site" evidence="13">
    <location>
        <position position="105"/>
    </location>
    <ligand>
        <name>Zn(2+)</name>
        <dbReference type="ChEBI" id="CHEBI:29105"/>
        <label>2</label>
    </ligand>
</feature>
<evidence type="ECO:0000256" key="5">
    <source>
        <dbReference type="ARBA" id="ARBA00005812"/>
    </source>
</evidence>
<gene>
    <name evidence="15" type="ORF">A6J80_00830</name>
    <name evidence="18" type="ORF">FOB51_22440</name>
    <name evidence="17" type="ORF">PY32053_03999</name>
    <name evidence="16" type="ORF">PYTT13_19500</name>
</gene>
<feature type="active site" description="Proton donor" evidence="11">
    <location>
        <position position="83"/>
    </location>
</feature>
<dbReference type="PANTHER" id="PTHR30304">
    <property type="entry name" value="D-TAGATOSE-1,6-BISPHOSPHATE ALDOLASE"/>
    <property type="match status" value="1"/>
</dbReference>
<comment type="cofactor">
    <cofactor evidence="13">
        <name>Zn(2+)</name>
        <dbReference type="ChEBI" id="CHEBI:29105"/>
    </cofactor>
    <text evidence="13">Binds 2 Zn(2+) ions per subunit. One is catalytic and the other provides a structural contribution.</text>
</comment>
<dbReference type="AlphaFoldDB" id="A0A1V0GMM4"/>
<geneLocation type="plasmid" evidence="21">
    <name>pyee2</name>
</geneLocation>
<dbReference type="InterPro" id="IPR050246">
    <property type="entry name" value="Class_II_FBP_aldolase"/>
</dbReference>
<feature type="binding site" evidence="13">
    <location>
        <position position="198"/>
    </location>
    <ligand>
        <name>Zn(2+)</name>
        <dbReference type="ChEBI" id="CHEBI:29105"/>
        <label>1</label>
        <note>catalytic</note>
    </ligand>
</feature>
<evidence type="ECO:0000256" key="12">
    <source>
        <dbReference type="PIRSR" id="PIRSR001359-2"/>
    </source>
</evidence>
<dbReference type="Gene3D" id="3.20.20.70">
    <property type="entry name" value="Aldolase class I"/>
    <property type="match status" value="1"/>
</dbReference>
<dbReference type="GO" id="GO:0019253">
    <property type="term" value="P:reductive pentose-phosphate cycle"/>
    <property type="evidence" value="ECO:0007669"/>
    <property type="project" value="UniProtKB-UniPathway"/>
</dbReference>
<dbReference type="NCBIfam" id="TIGR01521">
    <property type="entry name" value="FruBisAldo_II_B"/>
    <property type="match status" value="1"/>
</dbReference>
<evidence type="ECO:0000313" key="17">
    <source>
        <dbReference type="EMBL" id="AYF03538.1"/>
    </source>
</evidence>
<dbReference type="PIRSF" id="PIRSF001359">
    <property type="entry name" value="F_bP_aldolase_II"/>
    <property type="match status" value="1"/>
</dbReference>
<dbReference type="FunFam" id="3.20.20.70:FF:000111">
    <property type="entry name" value="Fructose-1,6-bisphosphate aldolase"/>
    <property type="match status" value="1"/>
</dbReference>
<dbReference type="Proteomes" id="UP000272010">
    <property type="component" value="Plasmid pYEE2"/>
</dbReference>
<dbReference type="CDD" id="cd00947">
    <property type="entry name" value="TBP_aldolase_IIB"/>
    <property type="match status" value="1"/>
</dbReference>
<comment type="pathway">
    <text evidence="4">Carbohydrate biosynthesis; Calvin cycle.</text>
</comment>
<dbReference type="Proteomes" id="UP000324507">
    <property type="component" value="Plasmid unnamed4"/>
</dbReference>
<evidence type="ECO:0000256" key="2">
    <source>
        <dbReference type="ARBA" id="ARBA00002181"/>
    </source>
</evidence>
<dbReference type="PROSITE" id="PS00806">
    <property type="entry name" value="ALDOLASE_CLASS_II_2"/>
    <property type="match status" value="1"/>
</dbReference>
<reference evidence="17" key="4">
    <citation type="journal article" date="2018" name="Front. Microbiol.">
        <title>Genome Structure of the Opportunistic Pathogen Paracoccus yeei (Alphaproteobacteria) and Identification of Putative Virulence Factors.</title>
        <authorList>
            <person name="Lasek R."/>
            <person name="Szuplewska M."/>
            <person name="Mitura M."/>
            <person name="Decewicz P."/>
            <person name="Chmielowska C."/>
            <person name="Pawlot A."/>
            <person name="Sentkowska D."/>
            <person name="Czarnecki J."/>
            <person name="Bartosik D."/>
        </authorList>
    </citation>
    <scope>NUCLEOTIDE SEQUENCE</scope>
    <source>
        <strain evidence="17">CCUG 32053</strain>
        <plasmid evidence="17">pYEE2</plasmid>
    </source>
</reference>
<keyword evidence="19" id="KW-1185">Reference proteome</keyword>
<dbReference type="EMBL" id="CP024424">
    <property type="protein sequence ID" value="ATQ58040.1"/>
    <property type="molecule type" value="Genomic_DNA"/>
</dbReference>
<dbReference type="GeneID" id="78899837"/>
<evidence type="ECO:0000256" key="8">
    <source>
        <dbReference type="ARBA" id="ARBA00022833"/>
    </source>
</evidence>
<evidence type="ECO:0000256" key="13">
    <source>
        <dbReference type="PIRSR" id="PIRSR001359-3"/>
    </source>
</evidence>
<keyword evidence="8 13" id="KW-0862">Zinc</keyword>
<keyword evidence="6" id="KW-0113">Calvin cycle</keyword>
<dbReference type="EMBL" id="CP031080">
    <property type="protein sequence ID" value="AYF03538.1"/>
    <property type="molecule type" value="Genomic_DNA"/>
</dbReference>
<evidence type="ECO:0000256" key="3">
    <source>
        <dbReference type="ARBA" id="ARBA00004714"/>
    </source>
</evidence>
<evidence type="ECO:0000313" key="22">
    <source>
        <dbReference type="Proteomes" id="UP000324507"/>
    </source>
</evidence>
<geneLocation type="plasmid" evidence="17">
    <name>pYEE2</name>
</geneLocation>
<feature type="binding site" evidence="12">
    <location>
        <begin position="275"/>
        <end position="278"/>
    </location>
    <ligand>
        <name>dihydroxyacetone phosphate</name>
        <dbReference type="ChEBI" id="CHEBI:57642"/>
    </ligand>
</feature>